<dbReference type="GeneID" id="25565889"/>
<dbReference type="GO" id="GO:0004222">
    <property type="term" value="F:metalloendopeptidase activity"/>
    <property type="evidence" value="ECO:0007669"/>
    <property type="project" value="InterPro"/>
</dbReference>
<comment type="cofactor">
    <cofactor evidence="1">
        <name>Zn(2+)</name>
        <dbReference type="ChEBI" id="CHEBI:29105"/>
    </cofactor>
</comment>
<dbReference type="HAMAP" id="MF_00009">
    <property type="entry name" value="Endoribonucl_YbeY"/>
    <property type="match status" value="1"/>
</dbReference>
<dbReference type="NCBIfam" id="TIGR00043">
    <property type="entry name" value="rRNA maturation RNase YbeY"/>
    <property type="match status" value="1"/>
</dbReference>
<dbReference type="RefSeq" id="XP_013756873.1">
    <property type="nucleotide sequence ID" value="XM_013901419.1"/>
</dbReference>
<keyword evidence="3" id="KW-0540">Nuclease</keyword>
<keyword evidence="5" id="KW-0255">Endonuclease</keyword>
<accession>A0A0L0DD99</accession>
<dbReference type="InterPro" id="IPR002036">
    <property type="entry name" value="YbeY"/>
</dbReference>
<keyword evidence="6" id="KW-0378">Hydrolase</keyword>
<dbReference type="EMBL" id="GL349461">
    <property type="protein sequence ID" value="KNC50327.1"/>
    <property type="molecule type" value="Genomic_DNA"/>
</dbReference>
<evidence type="ECO:0000256" key="7">
    <source>
        <dbReference type="ARBA" id="ARBA00022833"/>
    </source>
</evidence>
<dbReference type="GO" id="GO:0006364">
    <property type="term" value="P:rRNA processing"/>
    <property type="evidence" value="ECO:0007669"/>
    <property type="project" value="InterPro"/>
</dbReference>
<dbReference type="GO" id="GO:0046872">
    <property type="term" value="F:metal ion binding"/>
    <property type="evidence" value="ECO:0007669"/>
    <property type="project" value="UniProtKB-KW"/>
</dbReference>
<evidence type="ECO:0000256" key="6">
    <source>
        <dbReference type="ARBA" id="ARBA00022801"/>
    </source>
</evidence>
<keyword evidence="7" id="KW-0862">Zinc</keyword>
<protein>
    <submittedName>
        <fullName evidence="8">Hyphothetical protein</fullName>
    </submittedName>
</protein>
<sequence length="162" mass="16757">MATRTTAEALRGILGIDHADMGLWLASTLQMAELNAELRGKDGPTDVLAVPALDAVAQLRRPDQGAGTPAGGDVTAVVASNEVPPGADLGDVVVCLPVVAADADGDGLSLMDDALPRVVVHGMLHLLGHDHEDDDEYRVMVAAEAAALRALDPARWAGRDVV</sequence>
<dbReference type="Gene3D" id="3.40.390.30">
    <property type="entry name" value="Metalloproteases ('zincins'), catalytic domain"/>
    <property type="match status" value="1"/>
</dbReference>
<dbReference type="STRING" id="461836.A0A0L0DD99"/>
<evidence type="ECO:0000256" key="1">
    <source>
        <dbReference type="ARBA" id="ARBA00001947"/>
    </source>
</evidence>
<comment type="similarity">
    <text evidence="2">Belongs to the endoribonuclease YbeY family.</text>
</comment>
<dbReference type="InterPro" id="IPR023091">
    <property type="entry name" value="MetalPrtase_cat_dom_sf_prd"/>
</dbReference>
<dbReference type="InterPro" id="IPR020549">
    <property type="entry name" value="YbeY_CS"/>
</dbReference>
<organism evidence="8 9">
    <name type="scientific">Thecamonas trahens ATCC 50062</name>
    <dbReference type="NCBI Taxonomy" id="461836"/>
    <lineage>
        <taxon>Eukaryota</taxon>
        <taxon>Apusozoa</taxon>
        <taxon>Apusomonadida</taxon>
        <taxon>Apusomonadidae</taxon>
        <taxon>Thecamonas</taxon>
    </lineage>
</organism>
<dbReference type="PROSITE" id="PS01306">
    <property type="entry name" value="UPF0054"/>
    <property type="match status" value="1"/>
</dbReference>
<reference evidence="8 9" key="1">
    <citation type="submission" date="2010-05" db="EMBL/GenBank/DDBJ databases">
        <title>The Genome Sequence of Thecamonas trahens ATCC 50062.</title>
        <authorList>
            <consortium name="The Broad Institute Genome Sequencing Platform"/>
            <person name="Russ C."/>
            <person name="Cuomo C."/>
            <person name="Shea T."/>
            <person name="Young S.K."/>
            <person name="Zeng Q."/>
            <person name="Koehrsen M."/>
            <person name="Haas B."/>
            <person name="Borodovsky M."/>
            <person name="Guigo R."/>
            <person name="Alvarado L."/>
            <person name="Berlin A."/>
            <person name="Bochicchio J."/>
            <person name="Borenstein D."/>
            <person name="Chapman S."/>
            <person name="Chen Z."/>
            <person name="Freedman E."/>
            <person name="Gellesch M."/>
            <person name="Goldberg J."/>
            <person name="Griggs A."/>
            <person name="Gujja S."/>
            <person name="Heilman E."/>
            <person name="Heiman D."/>
            <person name="Hepburn T."/>
            <person name="Howarth C."/>
            <person name="Jen D."/>
            <person name="Larson L."/>
            <person name="Mehta T."/>
            <person name="Park D."/>
            <person name="Pearson M."/>
            <person name="Roberts A."/>
            <person name="Saif S."/>
            <person name="Shenoy N."/>
            <person name="Sisk P."/>
            <person name="Stolte C."/>
            <person name="Sykes S."/>
            <person name="Thomson T."/>
            <person name="Walk T."/>
            <person name="White J."/>
            <person name="Yandava C."/>
            <person name="Burger G."/>
            <person name="Gray M.W."/>
            <person name="Holland P.W.H."/>
            <person name="King N."/>
            <person name="Lang F.B.F."/>
            <person name="Roger A.J."/>
            <person name="Ruiz-Trillo I."/>
            <person name="Lander E."/>
            <person name="Nusbaum C."/>
        </authorList>
    </citation>
    <scope>NUCLEOTIDE SEQUENCE [LARGE SCALE GENOMIC DNA]</scope>
    <source>
        <strain evidence="8 9">ATCC 50062</strain>
    </source>
</reference>
<dbReference type="Proteomes" id="UP000054408">
    <property type="component" value="Unassembled WGS sequence"/>
</dbReference>
<evidence type="ECO:0000313" key="8">
    <source>
        <dbReference type="EMBL" id="KNC50327.1"/>
    </source>
</evidence>
<evidence type="ECO:0000256" key="5">
    <source>
        <dbReference type="ARBA" id="ARBA00022759"/>
    </source>
</evidence>
<name>A0A0L0DD99_THETB</name>
<dbReference type="Pfam" id="PF02130">
    <property type="entry name" value="YbeY"/>
    <property type="match status" value="1"/>
</dbReference>
<dbReference type="GO" id="GO:0004519">
    <property type="term" value="F:endonuclease activity"/>
    <property type="evidence" value="ECO:0007669"/>
    <property type="project" value="UniProtKB-KW"/>
</dbReference>
<keyword evidence="9" id="KW-1185">Reference proteome</keyword>
<evidence type="ECO:0000256" key="3">
    <source>
        <dbReference type="ARBA" id="ARBA00022722"/>
    </source>
</evidence>
<proteinExistence type="inferred from homology"/>
<dbReference type="PANTHER" id="PTHR46986:SF1">
    <property type="entry name" value="ENDORIBONUCLEASE YBEY, CHLOROPLASTIC"/>
    <property type="match status" value="1"/>
</dbReference>
<evidence type="ECO:0000256" key="4">
    <source>
        <dbReference type="ARBA" id="ARBA00022723"/>
    </source>
</evidence>
<dbReference type="PANTHER" id="PTHR46986">
    <property type="entry name" value="ENDORIBONUCLEASE YBEY, CHLOROPLASTIC"/>
    <property type="match status" value="1"/>
</dbReference>
<gene>
    <name evidence="8" type="ORF">AMSG_06810</name>
</gene>
<dbReference type="SUPFAM" id="SSF55486">
    <property type="entry name" value="Metalloproteases ('zincins'), catalytic domain"/>
    <property type="match status" value="1"/>
</dbReference>
<dbReference type="AlphaFoldDB" id="A0A0L0DD99"/>
<evidence type="ECO:0000256" key="2">
    <source>
        <dbReference type="ARBA" id="ARBA00010875"/>
    </source>
</evidence>
<evidence type="ECO:0000313" key="9">
    <source>
        <dbReference type="Proteomes" id="UP000054408"/>
    </source>
</evidence>
<keyword evidence="4" id="KW-0479">Metal-binding</keyword>